<accession>A0ABN9QCL7</accession>
<feature type="region of interest" description="Disordered" evidence="1">
    <location>
        <begin position="317"/>
        <end position="348"/>
    </location>
</feature>
<organism evidence="2 3">
    <name type="scientific">Prorocentrum cordatum</name>
    <dbReference type="NCBI Taxonomy" id="2364126"/>
    <lineage>
        <taxon>Eukaryota</taxon>
        <taxon>Sar</taxon>
        <taxon>Alveolata</taxon>
        <taxon>Dinophyceae</taxon>
        <taxon>Prorocentrales</taxon>
        <taxon>Prorocentraceae</taxon>
        <taxon>Prorocentrum</taxon>
    </lineage>
</organism>
<evidence type="ECO:0000256" key="1">
    <source>
        <dbReference type="SAM" id="MobiDB-lite"/>
    </source>
</evidence>
<name>A0ABN9QCL7_9DINO</name>
<keyword evidence="3" id="KW-1185">Reference proteome</keyword>
<dbReference type="Proteomes" id="UP001189429">
    <property type="component" value="Unassembled WGS sequence"/>
</dbReference>
<evidence type="ECO:0000313" key="2">
    <source>
        <dbReference type="EMBL" id="CAK0800974.1"/>
    </source>
</evidence>
<gene>
    <name evidence="2" type="ORF">PCOR1329_LOCUS8992</name>
</gene>
<proteinExistence type="predicted"/>
<sequence length="348" mass="37657">MPVPGDSFLKVSLYKPGSKGSVLVSFSESVPHVREVRNDQQEMNRRTRSRLCLQKCLDHMIKFPDAAPDVWNNIQAGLAGDSVEQCIEKQQAQETSPTDALKEAAPAFGKLDKSVLAPILGAMPGGPSSTLLDAMDDKDKHAVADGFGIVFQISMKDKVPQECRTDVTVFVNTMKLCLAGIGFDVAHWFEKSVGVDGTVGWSALPLYGLQYENGRLAKITHVSGDIAWAPAHVTISSSIPLSSASSIDEAHPLVGENPLKAASYFPAGSGPRPHKCRLDKKGNHLQGLCKIAVDDLDAAKEKFSAIADAPELVTLQTRSKRQRDEALEKARADRAAAPKVRRQLTYST</sequence>
<protein>
    <submittedName>
        <fullName evidence="2">Uncharacterized protein</fullName>
    </submittedName>
</protein>
<comment type="caution">
    <text evidence="2">The sequence shown here is derived from an EMBL/GenBank/DDBJ whole genome shotgun (WGS) entry which is preliminary data.</text>
</comment>
<dbReference type="EMBL" id="CAUYUJ010002481">
    <property type="protein sequence ID" value="CAK0800974.1"/>
    <property type="molecule type" value="Genomic_DNA"/>
</dbReference>
<evidence type="ECO:0000313" key="3">
    <source>
        <dbReference type="Proteomes" id="UP001189429"/>
    </source>
</evidence>
<reference evidence="2" key="1">
    <citation type="submission" date="2023-10" db="EMBL/GenBank/DDBJ databases">
        <authorList>
            <person name="Chen Y."/>
            <person name="Shah S."/>
            <person name="Dougan E. K."/>
            <person name="Thang M."/>
            <person name="Chan C."/>
        </authorList>
    </citation>
    <scope>NUCLEOTIDE SEQUENCE [LARGE SCALE GENOMIC DNA]</scope>
</reference>
<feature type="compositionally biased region" description="Basic and acidic residues" evidence="1">
    <location>
        <begin position="322"/>
        <end position="336"/>
    </location>
</feature>